<dbReference type="PATRIC" id="fig|1029756.8.peg.3603"/>
<proteinExistence type="predicted"/>
<dbReference type="SUPFAM" id="SSF50199">
    <property type="entry name" value="Staphylococcal nuclease"/>
    <property type="match status" value="1"/>
</dbReference>
<dbReference type="EMBL" id="CP006912">
    <property type="protein sequence ID" value="AHB49756.1"/>
    <property type="molecule type" value="Genomic_DNA"/>
</dbReference>
<accession>V5SFT2</accession>
<dbReference type="Pfam" id="PF00565">
    <property type="entry name" value="SNase"/>
    <property type="match status" value="1"/>
</dbReference>
<keyword evidence="3" id="KW-1185">Reference proteome</keyword>
<dbReference type="KEGG" id="hni:W911_17320"/>
<dbReference type="AlphaFoldDB" id="V5SFT2"/>
<dbReference type="Proteomes" id="UP000018542">
    <property type="component" value="Chromosome"/>
</dbReference>
<organism evidence="2 3">
    <name type="scientific">Hyphomicrobium nitrativorans NL23</name>
    <dbReference type="NCBI Taxonomy" id="1029756"/>
    <lineage>
        <taxon>Bacteria</taxon>
        <taxon>Pseudomonadati</taxon>
        <taxon>Pseudomonadota</taxon>
        <taxon>Alphaproteobacteria</taxon>
        <taxon>Hyphomicrobiales</taxon>
        <taxon>Hyphomicrobiaceae</taxon>
        <taxon>Hyphomicrobium</taxon>
    </lineage>
</organism>
<dbReference type="InterPro" id="IPR035437">
    <property type="entry name" value="SNase_OB-fold_sf"/>
</dbReference>
<evidence type="ECO:0000259" key="1">
    <source>
        <dbReference type="PROSITE" id="PS50830"/>
    </source>
</evidence>
<feature type="domain" description="TNase-like" evidence="1">
    <location>
        <begin position="53"/>
        <end position="169"/>
    </location>
</feature>
<dbReference type="Gene3D" id="2.40.50.90">
    <property type="match status" value="1"/>
</dbReference>
<evidence type="ECO:0000313" key="2">
    <source>
        <dbReference type="EMBL" id="AHB49756.1"/>
    </source>
</evidence>
<dbReference type="CDD" id="cd00175">
    <property type="entry name" value="SNc"/>
    <property type="match status" value="1"/>
</dbReference>
<reference evidence="2 3" key="1">
    <citation type="journal article" date="2014" name="Genome Announc.">
        <title>Complete Genome Sequence of Hyphomicrobium nitrativorans Strain NL23, a Denitrifying Bacterium Isolated from Biofilm of a Methanol-Fed Denitrification System Treating Seawater at the Montreal Biodome.</title>
        <authorList>
            <person name="Martineau C."/>
            <person name="Villeneuve C."/>
            <person name="Mauffrey F."/>
            <person name="Villemur R."/>
        </authorList>
    </citation>
    <scope>NUCLEOTIDE SEQUENCE [LARGE SCALE GENOMIC DNA]</scope>
    <source>
        <strain evidence="2">NL23</strain>
    </source>
</reference>
<dbReference type="SMART" id="SM00318">
    <property type="entry name" value="SNc"/>
    <property type="match status" value="1"/>
</dbReference>
<dbReference type="InterPro" id="IPR016071">
    <property type="entry name" value="Staphylococal_nuclease_OB-fold"/>
</dbReference>
<sequence length="190" mass="20775">MQPMSEKGRLLRPLSSAVLFLVAAGLLALPSAVSSRTADTAESETSVVSGRAKVLDGDTIEIAGTRIRLEGIDAPESAQMCSRKGTGLWPCGKDATEHLKRMTSGRHVACDDVGEDRYGRTLGWCTVDGLDINAEMVRSGFAWAFVRYSTRYVAAEREARSAEAGIWQGEAEPAWAFRERRRNARVRDRG</sequence>
<dbReference type="PANTHER" id="PTHR12302:SF26">
    <property type="entry name" value="BLR1266 PROTEIN"/>
    <property type="match status" value="1"/>
</dbReference>
<protein>
    <submittedName>
        <fullName evidence="2">Nuclease</fullName>
    </submittedName>
</protein>
<dbReference type="PANTHER" id="PTHR12302">
    <property type="entry name" value="EBNA2 BINDING PROTEIN P100"/>
    <property type="match status" value="1"/>
</dbReference>
<dbReference type="STRING" id="1029756.W911_17320"/>
<dbReference type="PROSITE" id="PS50830">
    <property type="entry name" value="TNASE_3"/>
    <property type="match status" value="1"/>
</dbReference>
<evidence type="ECO:0000313" key="3">
    <source>
        <dbReference type="Proteomes" id="UP000018542"/>
    </source>
</evidence>
<name>V5SFT2_9HYPH</name>
<gene>
    <name evidence="2" type="ORF">W911_17320</name>
</gene>
<dbReference type="HOGENOM" id="CLU_046484_6_1_5"/>